<dbReference type="Proteomes" id="UP001148838">
    <property type="component" value="Unassembled WGS sequence"/>
</dbReference>
<evidence type="ECO:0000313" key="2">
    <source>
        <dbReference type="Proteomes" id="UP001148838"/>
    </source>
</evidence>
<keyword evidence="2" id="KW-1185">Reference proteome</keyword>
<organism evidence="1 2">
    <name type="scientific">Periplaneta americana</name>
    <name type="common">American cockroach</name>
    <name type="synonym">Blatta americana</name>
    <dbReference type="NCBI Taxonomy" id="6978"/>
    <lineage>
        <taxon>Eukaryota</taxon>
        <taxon>Metazoa</taxon>
        <taxon>Ecdysozoa</taxon>
        <taxon>Arthropoda</taxon>
        <taxon>Hexapoda</taxon>
        <taxon>Insecta</taxon>
        <taxon>Pterygota</taxon>
        <taxon>Neoptera</taxon>
        <taxon>Polyneoptera</taxon>
        <taxon>Dictyoptera</taxon>
        <taxon>Blattodea</taxon>
        <taxon>Blattoidea</taxon>
        <taxon>Blattidae</taxon>
        <taxon>Blattinae</taxon>
        <taxon>Periplaneta</taxon>
    </lineage>
</organism>
<name>A0ABQ8STY0_PERAM</name>
<protein>
    <submittedName>
        <fullName evidence="1">Uncharacterized protein</fullName>
    </submittedName>
</protein>
<gene>
    <name evidence="1" type="ORF">ANN_17798</name>
</gene>
<evidence type="ECO:0000313" key="1">
    <source>
        <dbReference type="EMBL" id="KAJ4437653.1"/>
    </source>
</evidence>
<comment type="caution">
    <text evidence="1">The sequence shown here is derived from an EMBL/GenBank/DDBJ whole genome shotgun (WGS) entry which is preliminary data.</text>
</comment>
<accession>A0ABQ8STY0</accession>
<reference evidence="1 2" key="1">
    <citation type="journal article" date="2022" name="Allergy">
        <title>Genome assembly and annotation of Periplaneta americana reveal a comprehensive cockroach allergen profile.</title>
        <authorList>
            <person name="Wang L."/>
            <person name="Xiong Q."/>
            <person name="Saelim N."/>
            <person name="Wang L."/>
            <person name="Nong W."/>
            <person name="Wan A.T."/>
            <person name="Shi M."/>
            <person name="Liu X."/>
            <person name="Cao Q."/>
            <person name="Hui J.H.L."/>
            <person name="Sookrung N."/>
            <person name="Leung T.F."/>
            <person name="Tungtrongchitr A."/>
            <person name="Tsui S.K.W."/>
        </authorList>
    </citation>
    <scope>NUCLEOTIDE SEQUENCE [LARGE SCALE GENOMIC DNA]</scope>
    <source>
        <strain evidence="1">PWHHKU_190912</strain>
    </source>
</reference>
<proteinExistence type="predicted"/>
<dbReference type="EMBL" id="JAJSOF020000021">
    <property type="protein sequence ID" value="KAJ4437653.1"/>
    <property type="molecule type" value="Genomic_DNA"/>
</dbReference>
<sequence>MLHISHAYRTISTEAAQVIAGIEQLHLSGIRRVAVTNIQKSRGNAEEFQDLEIVRLASLSAAGQPAVFTNCVNTTQCMLRHECFIFTDSSRMFINENEVAVGSAFVCFEREQETHY</sequence>